<keyword evidence="2" id="KW-1133">Transmembrane helix</keyword>
<evidence type="ECO:0000313" key="4">
    <source>
        <dbReference type="EMBL" id="KPC53519.1"/>
    </source>
</evidence>
<evidence type="ECO:0000256" key="1">
    <source>
        <dbReference type="SAM" id="MobiDB-lite"/>
    </source>
</evidence>
<keyword evidence="2" id="KW-0472">Membrane</keyword>
<sequence length="459" mass="48944">MNHVTRCPNCRTAFKVSDTQLAAHGGKVRCGKCAFVFNARDCLEEAPAPAPVVAEAAPALVATPAPAAVAIPAPSPAPVFAPEPEPAPVFVPEAEAAFAPSTEPAFEPDFADPAPAPEVATDAAHPAEPDDEPEPFPVKAERFDLRTETVSTDYAPAEAADDAHLDEFNAAIEAAYRDALNQIPAQAELIEVHAPGGTTTAPVHHETEPGQPARDTHAVEATAETEESVSDWLQHAYVPAVAAMAAEAEALDHDPATAPEAVATVLVHGQQPLAHTASAPQYQPIHTAEDDALLALPVKRSPLRLLLVPLVLLLLALLLVQVGLRYRNTISTDFPWLRAPLVSVCGVLGCEMPLPRDATLLRNEYSELVFVPDRPDLIQLSASLRNLAPYDQALPSLELTLTNASDEVVAKKVFKASEYLAANEKKRASLGVNDELHVFLQLDAGALHSTGYTLNWFYP</sequence>
<dbReference type="STRING" id="857265.WG78_08360"/>
<proteinExistence type="predicted"/>
<dbReference type="InterPro" id="IPR021834">
    <property type="entry name" value="DUF3426"/>
</dbReference>
<dbReference type="AlphaFoldDB" id="A0A0N0GP74"/>
<dbReference type="InterPro" id="IPR011723">
    <property type="entry name" value="Znf/thioredoxin_put"/>
</dbReference>
<reference evidence="4 5" key="1">
    <citation type="submission" date="2015-07" db="EMBL/GenBank/DDBJ databases">
        <title>Draft genome sequence of the Amantichitinum ursilacus IGB-41, a new chitin-degrading bacterium.</title>
        <authorList>
            <person name="Kirstahler P."/>
            <person name="Guenther M."/>
            <person name="Grumaz C."/>
            <person name="Rupp S."/>
            <person name="Zibek S."/>
            <person name="Sohn K."/>
        </authorList>
    </citation>
    <scope>NUCLEOTIDE SEQUENCE [LARGE SCALE GENOMIC DNA]</scope>
    <source>
        <strain evidence="4 5">IGB-41</strain>
    </source>
</reference>
<evidence type="ECO:0000313" key="5">
    <source>
        <dbReference type="Proteomes" id="UP000037939"/>
    </source>
</evidence>
<accession>A0A0N0GP74</accession>
<dbReference type="EMBL" id="LAQT01000006">
    <property type="protein sequence ID" value="KPC53519.1"/>
    <property type="molecule type" value="Genomic_DNA"/>
</dbReference>
<keyword evidence="2" id="KW-0812">Transmembrane</keyword>
<dbReference type="PATRIC" id="fig|857265.3.peg.1714"/>
<protein>
    <recommendedName>
        <fullName evidence="3">Zinc finger/thioredoxin putative domain-containing protein</fullName>
    </recommendedName>
</protein>
<feature type="transmembrane region" description="Helical" evidence="2">
    <location>
        <begin position="305"/>
        <end position="324"/>
    </location>
</feature>
<dbReference type="NCBIfam" id="TIGR02098">
    <property type="entry name" value="MJ0042_CXXC"/>
    <property type="match status" value="1"/>
</dbReference>
<dbReference type="Pfam" id="PF13719">
    <property type="entry name" value="Zn_ribbon_5"/>
    <property type="match status" value="1"/>
</dbReference>
<evidence type="ECO:0000259" key="3">
    <source>
        <dbReference type="Pfam" id="PF13719"/>
    </source>
</evidence>
<comment type="caution">
    <text evidence="4">The sequence shown here is derived from an EMBL/GenBank/DDBJ whole genome shotgun (WGS) entry which is preliminary data.</text>
</comment>
<organism evidence="4 5">
    <name type="scientific">Amantichitinum ursilacus</name>
    <dbReference type="NCBI Taxonomy" id="857265"/>
    <lineage>
        <taxon>Bacteria</taxon>
        <taxon>Pseudomonadati</taxon>
        <taxon>Pseudomonadota</taxon>
        <taxon>Betaproteobacteria</taxon>
        <taxon>Neisseriales</taxon>
        <taxon>Chitinibacteraceae</taxon>
        <taxon>Amantichitinum</taxon>
    </lineage>
</organism>
<keyword evidence="5" id="KW-1185">Reference proteome</keyword>
<feature type="compositionally biased region" description="Low complexity" evidence="1">
    <location>
        <begin position="103"/>
        <end position="113"/>
    </location>
</feature>
<name>A0A0N0GP74_9NEIS</name>
<feature type="region of interest" description="Disordered" evidence="1">
    <location>
        <begin position="103"/>
        <end position="137"/>
    </location>
</feature>
<gene>
    <name evidence="4" type="ORF">WG78_08360</name>
</gene>
<feature type="domain" description="Zinc finger/thioredoxin putative" evidence="3">
    <location>
        <begin position="5"/>
        <end position="39"/>
    </location>
</feature>
<dbReference type="Pfam" id="PF11906">
    <property type="entry name" value="DUF3426"/>
    <property type="match status" value="1"/>
</dbReference>
<evidence type="ECO:0000256" key="2">
    <source>
        <dbReference type="SAM" id="Phobius"/>
    </source>
</evidence>
<dbReference type="RefSeq" id="WP_053937339.1">
    <property type="nucleotide sequence ID" value="NZ_LAQT01000006.1"/>
</dbReference>
<dbReference type="Proteomes" id="UP000037939">
    <property type="component" value="Unassembled WGS sequence"/>
</dbReference>